<keyword evidence="1" id="KW-0820">tRNA-binding</keyword>
<name>A0ABS6V892_9SPHN</name>
<dbReference type="Proteomes" id="UP000698028">
    <property type="component" value="Unassembled WGS sequence"/>
</dbReference>
<keyword evidence="1" id="KW-0067">ATP-binding</keyword>
<dbReference type="Pfam" id="PF03054">
    <property type="entry name" value="tRNA_Me_trans"/>
    <property type="match status" value="1"/>
</dbReference>
<dbReference type="PANTHER" id="PTHR11933:SF5">
    <property type="entry name" value="MITOCHONDRIAL TRNA-SPECIFIC 2-THIOURIDYLASE 1"/>
    <property type="match status" value="1"/>
</dbReference>
<feature type="domain" description="tRNA-specific 2-thiouridylase MnmA-like central" evidence="3">
    <location>
        <begin position="228"/>
        <end position="282"/>
    </location>
</feature>
<gene>
    <name evidence="1 4" type="primary">mnmA</name>
    <name evidence="4" type="ORF">KTQ36_10575</name>
</gene>
<feature type="binding site" evidence="1">
    <location>
        <position position="45"/>
    </location>
    <ligand>
        <name>ATP</name>
        <dbReference type="ChEBI" id="CHEBI:30616"/>
    </ligand>
</feature>
<keyword evidence="1" id="KW-0963">Cytoplasm</keyword>
<dbReference type="InterPro" id="IPR004506">
    <property type="entry name" value="MnmA-like"/>
</dbReference>
<dbReference type="PANTHER" id="PTHR11933">
    <property type="entry name" value="TRNA 5-METHYLAMINOMETHYL-2-THIOURIDYLATE -METHYLTRANSFERASE"/>
    <property type="match status" value="1"/>
</dbReference>
<dbReference type="GO" id="GO:0103016">
    <property type="term" value="F:tRNA-uridine 2-sulfurtransferase activity"/>
    <property type="evidence" value="ECO:0007669"/>
    <property type="project" value="UniProtKB-EC"/>
</dbReference>
<dbReference type="InterPro" id="IPR046885">
    <property type="entry name" value="MnmA-like_C"/>
</dbReference>
<dbReference type="NCBIfam" id="NF001138">
    <property type="entry name" value="PRK00143.1"/>
    <property type="match status" value="1"/>
</dbReference>
<feature type="active site" description="Nucleophile" evidence="1">
    <location>
        <position position="113"/>
    </location>
</feature>
<dbReference type="Pfam" id="PF20259">
    <property type="entry name" value="tRNA_Me_trans_M"/>
    <property type="match status" value="1"/>
</dbReference>
<accession>A0ABS6V892</accession>
<feature type="binding site" evidence="1">
    <location>
        <begin position="19"/>
        <end position="26"/>
    </location>
    <ligand>
        <name>ATP</name>
        <dbReference type="ChEBI" id="CHEBI:30616"/>
    </ligand>
</feature>
<sequence length="367" mass="39519">MSRNFDLPVAPSEARIVVAMSGGVDSSVVAVLAAQTGAEVIGVTMQLYDHGEAVARSGSCCAGQDIYDAKVVCDNLGIPHYVLDYETRFREGVIDQFADEYAKGRTPIPCTQCNQGVKFVDLIGFAKELGATCLATGHYVRRVEREGRVELWKGKDPRRDQSYFLYGTTAEQLDFLRFPLGDMPKPEVRQIAEGAGLEVAGKPDSQDICFVPDGDYASLVKKLRPETAAPGDIVHVDGTVLGQHEGVVHYTIGQRRGLEIGGLAEPVYVVGIEPDARIVRVGPRRALAVASASVEDINWLAEDQREVEAKVRSLAPPTPALWDGSRVTFAKPEYGVAPGQSAVFYDGERLLGGGTITETQAAALEPA</sequence>
<feature type="binding site" evidence="1">
    <location>
        <position position="137"/>
    </location>
    <ligand>
        <name>ATP</name>
        <dbReference type="ChEBI" id="CHEBI:30616"/>
    </ligand>
</feature>
<evidence type="ECO:0000313" key="4">
    <source>
        <dbReference type="EMBL" id="MBW0145734.1"/>
    </source>
</evidence>
<comment type="catalytic activity">
    <reaction evidence="1">
        <text>S-sulfanyl-L-cysteinyl-[protein] + uridine(34) in tRNA + AH2 + ATP = 2-thiouridine(34) in tRNA + L-cysteinyl-[protein] + A + AMP + diphosphate + H(+)</text>
        <dbReference type="Rhea" id="RHEA:47032"/>
        <dbReference type="Rhea" id="RHEA-COMP:10131"/>
        <dbReference type="Rhea" id="RHEA-COMP:11726"/>
        <dbReference type="Rhea" id="RHEA-COMP:11727"/>
        <dbReference type="Rhea" id="RHEA-COMP:11728"/>
        <dbReference type="ChEBI" id="CHEBI:13193"/>
        <dbReference type="ChEBI" id="CHEBI:15378"/>
        <dbReference type="ChEBI" id="CHEBI:17499"/>
        <dbReference type="ChEBI" id="CHEBI:29950"/>
        <dbReference type="ChEBI" id="CHEBI:30616"/>
        <dbReference type="ChEBI" id="CHEBI:33019"/>
        <dbReference type="ChEBI" id="CHEBI:61963"/>
        <dbReference type="ChEBI" id="CHEBI:65315"/>
        <dbReference type="ChEBI" id="CHEBI:87170"/>
        <dbReference type="ChEBI" id="CHEBI:456215"/>
        <dbReference type="EC" id="2.8.1.13"/>
    </reaction>
</comment>
<feature type="site" description="Interaction with tRNA" evidence="1">
    <location>
        <position position="340"/>
    </location>
</feature>
<comment type="subcellular location">
    <subcellularLocation>
        <location evidence="1">Cytoplasm</location>
    </subcellularLocation>
</comment>
<dbReference type="EC" id="2.8.1.13" evidence="1"/>
<keyword evidence="1" id="KW-0819">tRNA processing</keyword>
<dbReference type="Pfam" id="PF20258">
    <property type="entry name" value="tRNA_Me_trans_C"/>
    <property type="match status" value="1"/>
</dbReference>
<comment type="similarity">
    <text evidence="1">Belongs to the MnmA/TRMU family.</text>
</comment>
<dbReference type="RefSeq" id="WP_218633617.1">
    <property type="nucleotide sequence ID" value="NZ_JAHVAH010000001.1"/>
</dbReference>
<dbReference type="InterPro" id="IPR046884">
    <property type="entry name" value="MnmA-like_central"/>
</dbReference>
<evidence type="ECO:0000259" key="2">
    <source>
        <dbReference type="Pfam" id="PF20258"/>
    </source>
</evidence>
<protein>
    <recommendedName>
        <fullName evidence="1">tRNA-specific 2-thiouridylase MnmA</fullName>
        <ecNumber evidence="1">2.8.1.13</ecNumber>
    </recommendedName>
</protein>
<comment type="function">
    <text evidence="1">Catalyzes the 2-thiolation of uridine at the wobble position (U34) of tRNA, leading to the formation of s(2)U34.</text>
</comment>
<reference evidence="4 5" key="1">
    <citation type="submission" date="2021-07" db="EMBL/GenBank/DDBJ databases">
        <title>The draft genome sequence of Sphingomicrobium sp. B8.</title>
        <authorList>
            <person name="Mu L."/>
        </authorList>
    </citation>
    <scope>NUCLEOTIDE SEQUENCE [LARGE SCALE GENOMIC DNA]</scope>
    <source>
        <strain evidence="4 5">B8</strain>
    </source>
</reference>
<proteinExistence type="inferred from homology"/>
<dbReference type="EMBL" id="JAHVAH010000001">
    <property type="protein sequence ID" value="MBW0145734.1"/>
    <property type="molecule type" value="Genomic_DNA"/>
</dbReference>
<evidence type="ECO:0000256" key="1">
    <source>
        <dbReference type="HAMAP-Rule" id="MF_00144"/>
    </source>
</evidence>
<evidence type="ECO:0000313" key="5">
    <source>
        <dbReference type="Proteomes" id="UP000698028"/>
    </source>
</evidence>
<feature type="site" description="Interaction with tRNA" evidence="1">
    <location>
        <position position="138"/>
    </location>
</feature>
<keyword evidence="5" id="KW-1185">Reference proteome</keyword>
<feature type="domain" description="tRNA-specific 2-thiouridylase MnmA-like C-terminal" evidence="2">
    <location>
        <begin position="293"/>
        <end position="356"/>
    </location>
</feature>
<keyword evidence="1" id="KW-0547">Nucleotide-binding</keyword>
<feature type="active site" description="Cysteine persulfide intermediate" evidence="1">
    <location>
        <position position="209"/>
    </location>
</feature>
<organism evidence="4 5">
    <name type="scientific">Sphingomicrobium clamense</name>
    <dbReference type="NCBI Taxonomy" id="2851013"/>
    <lineage>
        <taxon>Bacteria</taxon>
        <taxon>Pseudomonadati</taxon>
        <taxon>Pseudomonadota</taxon>
        <taxon>Alphaproteobacteria</taxon>
        <taxon>Sphingomonadales</taxon>
        <taxon>Sphingomonadaceae</taxon>
        <taxon>Sphingomicrobium</taxon>
    </lineage>
</organism>
<dbReference type="HAMAP" id="MF_00144">
    <property type="entry name" value="tRNA_thiouridyl_MnmA"/>
    <property type="match status" value="1"/>
</dbReference>
<comment type="caution">
    <text evidence="4">The sequence shown here is derived from an EMBL/GenBank/DDBJ whole genome shotgun (WGS) entry which is preliminary data.</text>
</comment>
<dbReference type="NCBIfam" id="TIGR00420">
    <property type="entry name" value="trmU"/>
    <property type="match status" value="1"/>
</dbReference>
<comment type="caution">
    <text evidence="1">Lacks conserved residue(s) required for the propagation of feature annotation.</text>
</comment>
<dbReference type="CDD" id="cd01998">
    <property type="entry name" value="MnmA_TRMU-like"/>
    <property type="match status" value="1"/>
</dbReference>
<feature type="region of interest" description="Interaction with tRNA" evidence="1">
    <location>
        <begin position="159"/>
        <end position="161"/>
    </location>
</feature>
<keyword evidence="1 4" id="KW-0808">Transferase</keyword>
<evidence type="ECO:0000259" key="3">
    <source>
        <dbReference type="Pfam" id="PF20259"/>
    </source>
</evidence>
<keyword evidence="1" id="KW-0694">RNA-binding</keyword>